<keyword evidence="2" id="KW-1185">Reference proteome</keyword>
<sequence>MNNGYQQCQIYSLKQNQKQEEAQIEYFVYQDLQNLINLLYSKQAVLEHFHNNPNNQMVTLSDNKIILQLNLSGGIHQDLQQQYSNNPYLSSKLQHERNYALQTLKNVAQQFENQFNPFSQNQELVNDPIGLYLKKYINNYESGQFEKNQFELLKTDLESQFNQQVLQKVISSIQTVDTQINQIRQDGNQKPTQEQIIQRAEQYKQMTKIKLISQNNLANQNYKQEIMDKNDYSLENTTRQQQICSNFQQAKKSLQSNINIEQEKLLEFIQYLENHKQTRTQSLFHSEAEKLFVQAKNFLACGNNQSIFENSFEIQLSKFPDLLKLQIILFYYFVLFLEYFYNNRAHQYQELFNMIEEIIHNSKSKEIIDVRFFQYLVNQKDLIKRYLAQNIQINNRQEPHVHQRIQELDYIWSMYNGFCISYQVKRN</sequence>
<organism evidence="1 2">
    <name type="scientific">Paramecium octaurelia</name>
    <dbReference type="NCBI Taxonomy" id="43137"/>
    <lineage>
        <taxon>Eukaryota</taxon>
        <taxon>Sar</taxon>
        <taxon>Alveolata</taxon>
        <taxon>Ciliophora</taxon>
        <taxon>Intramacronucleata</taxon>
        <taxon>Oligohymenophorea</taxon>
        <taxon>Peniculida</taxon>
        <taxon>Parameciidae</taxon>
        <taxon>Paramecium</taxon>
    </lineage>
</organism>
<evidence type="ECO:0000313" key="1">
    <source>
        <dbReference type="EMBL" id="CAD8207019.1"/>
    </source>
</evidence>
<dbReference type="EMBL" id="CAJJDP010000140">
    <property type="protein sequence ID" value="CAD8207019.1"/>
    <property type="molecule type" value="Genomic_DNA"/>
</dbReference>
<protein>
    <submittedName>
        <fullName evidence="1">Uncharacterized protein</fullName>
    </submittedName>
</protein>
<comment type="caution">
    <text evidence="1">The sequence shown here is derived from an EMBL/GenBank/DDBJ whole genome shotgun (WGS) entry which is preliminary data.</text>
</comment>
<name>A0A8S1XZF3_PAROT</name>
<evidence type="ECO:0000313" key="2">
    <source>
        <dbReference type="Proteomes" id="UP000683925"/>
    </source>
</evidence>
<accession>A0A8S1XZF3</accession>
<gene>
    <name evidence="1" type="ORF">POCTA_138.1.T1390170</name>
</gene>
<dbReference type="OrthoDB" id="312967at2759"/>
<proteinExistence type="predicted"/>
<dbReference type="Proteomes" id="UP000683925">
    <property type="component" value="Unassembled WGS sequence"/>
</dbReference>
<dbReference type="AlphaFoldDB" id="A0A8S1XZF3"/>
<dbReference type="OMA" id="YINNYES"/>
<reference evidence="1" key="1">
    <citation type="submission" date="2021-01" db="EMBL/GenBank/DDBJ databases">
        <authorList>
            <consortium name="Genoscope - CEA"/>
            <person name="William W."/>
        </authorList>
    </citation>
    <scope>NUCLEOTIDE SEQUENCE</scope>
</reference>